<evidence type="ECO:0008006" key="4">
    <source>
        <dbReference type="Google" id="ProtNLM"/>
    </source>
</evidence>
<sequence length="111" mass="13230">MNGCIHFFFLLSFYLHCDLLMLTKCVFCIVKETVAFQTCRHCLTHTFCRQGSLNYIYVSKHKQMGVADYNRPRSACMFAFPQLKCMLHIGVLRYSMFFVLFNRTIFLYFFT</sequence>
<keyword evidence="1" id="KW-1133">Transmembrane helix</keyword>
<feature type="chain" id="PRO_5007542106" description="Secreted protein" evidence="2">
    <location>
        <begin position="29"/>
        <end position="111"/>
    </location>
</feature>
<keyword evidence="2" id="KW-0732">Signal</keyword>
<accession>A0A147BE73</accession>
<evidence type="ECO:0000256" key="1">
    <source>
        <dbReference type="SAM" id="Phobius"/>
    </source>
</evidence>
<evidence type="ECO:0000256" key="2">
    <source>
        <dbReference type="SAM" id="SignalP"/>
    </source>
</evidence>
<protein>
    <recommendedName>
        <fullName evidence="4">Secreted protein</fullName>
    </recommendedName>
</protein>
<evidence type="ECO:0000313" key="3">
    <source>
        <dbReference type="EMBL" id="JAR89100.1"/>
    </source>
</evidence>
<reference evidence="3" key="1">
    <citation type="journal article" date="2018" name="PLoS Negl. Trop. Dis.">
        <title>Sialome diversity of ticks revealed by RNAseq of single tick salivary glands.</title>
        <authorList>
            <person name="Perner J."/>
            <person name="Kropackova S."/>
            <person name="Kopacek P."/>
            <person name="Ribeiro J.M."/>
        </authorList>
    </citation>
    <scope>NUCLEOTIDE SEQUENCE</scope>
    <source>
        <strain evidence="3">Siblings of single egg batch collected in Ceske Budejovice</strain>
        <tissue evidence="3">Salivary glands</tissue>
    </source>
</reference>
<feature type="signal peptide" evidence="2">
    <location>
        <begin position="1"/>
        <end position="28"/>
    </location>
</feature>
<dbReference type="AlphaFoldDB" id="A0A147BE73"/>
<keyword evidence="1" id="KW-0812">Transmembrane</keyword>
<feature type="transmembrane region" description="Helical" evidence="1">
    <location>
        <begin position="91"/>
        <end position="110"/>
    </location>
</feature>
<name>A0A147BE73_IXORI</name>
<organism evidence="3">
    <name type="scientific">Ixodes ricinus</name>
    <name type="common">Common tick</name>
    <name type="synonym">Acarus ricinus</name>
    <dbReference type="NCBI Taxonomy" id="34613"/>
    <lineage>
        <taxon>Eukaryota</taxon>
        <taxon>Metazoa</taxon>
        <taxon>Ecdysozoa</taxon>
        <taxon>Arthropoda</taxon>
        <taxon>Chelicerata</taxon>
        <taxon>Arachnida</taxon>
        <taxon>Acari</taxon>
        <taxon>Parasitiformes</taxon>
        <taxon>Ixodida</taxon>
        <taxon>Ixodoidea</taxon>
        <taxon>Ixodidae</taxon>
        <taxon>Ixodinae</taxon>
        <taxon>Ixodes</taxon>
    </lineage>
</organism>
<keyword evidence="1" id="KW-0472">Membrane</keyword>
<dbReference type="EMBL" id="GEGO01006304">
    <property type="protein sequence ID" value="JAR89100.1"/>
    <property type="molecule type" value="Transcribed_RNA"/>
</dbReference>
<proteinExistence type="predicted"/>